<dbReference type="PANTHER" id="PTHR43069:SF5">
    <property type="entry name" value="FUMARYLACETOACETASE"/>
    <property type="match status" value="1"/>
</dbReference>
<keyword evidence="3" id="KW-0106">Calcium</keyword>
<name>A0A507B9R6_9PEZI</name>
<dbReference type="SUPFAM" id="SSF51735">
    <property type="entry name" value="NAD(P)-binding Rossmann-fold domains"/>
    <property type="match status" value="1"/>
</dbReference>
<feature type="binding site" evidence="3">
    <location>
        <position position="123"/>
    </location>
    <ligand>
        <name>Mg(2+)</name>
        <dbReference type="ChEBI" id="CHEBI:18420"/>
    </ligand>
</feature>
<dbReference type="Proteomes" id="UP000319257">
    <property type="component" value="Unassembled WGS sequence"/>
</dbReference>
<dbReference type="GO" id="GO:0004334">
    <property type="term" value="F:fumarylacetoacetase activity"/>
    <property type="evidence" value="ECO:0007669"/>
    <property type="project" value="InterPro"/>
</dbReference>
<protein>
    <recommendedName>
        <fullName evidence="6">Fumarylacetoacetase-like C-terminal domain-containing protein</fullName>
    </recommendedName>
</protein>
<dbReference type="GO" id="GO:0006559">
    <property type="term" value="P:L-phenylalanine catabolic process"/>
    <property type="evidence" value="ECO:0007669"/>
    <property type="project" value="TreeGrafter"/>
</dbReference>
<comment type="cofactor">
    <cofactor evidence="3">
        <name>Ca(2+)</name>
        <dbReference type="ChEBI" id="CHEBI:29108"/>
    </cofactor>
</comment>
<dbReference type="GeneID" id="41971449"/>
<feature type="transmembrane region" description="Helical" evidence="5">
    <location>
        <begin position="788"/>
        <end position="812"/>
    </location>
</feature>
<evidence type="ECO:0000256" key="2">
    <source>
        <dbReference type="PIRSR" id="PIRSR605959-2"/>
    </source>
</evidence>
<dbReference type="AlphaFoldDB" id="A0A507B9R6"/>
<dbReference type="GO" id="GO:0006572">
    <property type="term" value="P:L-tyrosine catabolic process"/>
    <property type="evidence" value="ECO:0007669"/>
    <property type="project" value="TreeGrafter"/>
</dbReference>
<keyword evidence="8" id="KW-1185">Reference proteome</keyword>
<comment type="similarity">
    <text evidence="1">Belongs to the FAH family.</text>
</comment>
<feature type="binding site" evidence="2">
    <location>
        <position position="220"/>
    </location>
    <ligand>
        <name>substrate</name>
    </ligand>
</feature>
<organism evidence="7 8">
    <name type="scientific">Thyridium curvatum</name>
    <dbReference type="NCBI Taxonomy" id="1093900"/>
    <lineage>
        <taxon>Eukaryota</taxon>
        <taxon>Fungi</taxon>
        <taxon>Dikarya</taxon>
        <taxon>Ascomycota</taxon>
        <taxon>Pezizomycotina</taxon>
        <taxon>Sordariomycetes</taxon>
        <taxon>Sordariomycetidae</taxon>
        <taxon>Thyridiales</taxon>
        <taxon>Thyridiaceae</taxon>
        <taxon>Thyridium</taxon>
    </lineage>
</organism>
<dbReference type="InterPro" id="IPR036663">
    <property type="entry name" value="Fumarylacetoacetase_C_sf"/>
</dbReference>
<dbReference type="RefSeq" id="XP_030998064.1">
    <property type="nucleotide sequence ID" value="XM_031138365.1"/>
</dbReference>
<comment type="caution">
    <text evidence="7">The sequence shown here is derived from an EMBL/GenBank/DDBJ whole genome shotgun (WGS) entry which is preliminary data.</text>
</comment>
<dbReference type="OrthoDB" id="542013at2759"/>
<evidence type="ECO:0000259" key="6">
    <source>
        <dbReference type="Pfam" id="PF01557"/>
    </source>
</evidence>
<dbReference type="InterPro" id="IPR036291">
    <property type="entry name" value="NAD(P)-bd_dom_sf"/>
</dbReference>
<feature type="transmembrane region" description="Helical" evidence="5">
    <location>
        <begin position="552"/>
        <end position="569"/>
    </location>
</feature>
<keyword evidence="5" id="KW-0812">Transmembrane</keyword>
<feature type="binding site" evidence="3">
    <location>
        <position position="103"/>
    </location>
    <ligand>
        <name>Mg(2+)</name>
        <dbReference type="ChEBI" id="CHEBI:18420"/>
    </ligand>
</feature>
<comment type="cofactor">
    <cofactor evidence="3">
        <name>Mg(2+)</name>
        <dbReference type="ChEBI" id="CHEBI:18420"/>
    </cofactor>
</comment>
<feature type="transmembrane region" description="Helical" evidence="5">
    <location>
        <begin position="633"/>
        <end position="653"/>
    </location>
</feature>
<accession>A0A507B9R6</accession>
<dbReference type="SUPFAM" id="SSF56529">
    <property type="entry name" value="FAH"/>
    <property type="match status" value="1"/>
</dbReference>
<evidence type="ECO:0000313" key="8">
    <source>
        <dbReference type="Proteomes" id="UP000319257"/>
    </source>
</evidence>
<dbReference type="EMBL" id="SKBQ01000018">
    <property type="protein sequence ID" value="TPX16353.1"/>
    <property type="molecule type" value="Genomic_DNA"/>
</dbReference>
<dbReference type="InterPro" id="IPR011234">
    <property type="entry name" value="Fumarylacetoacetase-like_C"/>
</dbReference>
<dbReference type="PANTHER" id="PTHR43069">
    <property type="entry name" value="FUMARYLACETOACETASE"/>
    <property type="match status" value="1"/>
</dbReference>
<feature type="transmembrane region" description="Helical" evidence="5">
    <location>
        <begin position="722"/>
        <end position="743"/>
    </location>
</feature>
<feature type="binding site" evidence="3">
    <location>
        <position position="103"/>
    </location>
    <ligand>
        <name>Ca(2+)</name>
        <dbReference type="ChEBI" id="CHEBI:29108"/>
    </ligand>
</feature>
<dbReference type="InterPro" id="IPR005959">
    <property type="entry name" value="Fumarylacetoacetase"/>
</dbReference>
<feature type="transmembrane region" description="Helical" evidence="5">
    <location>
        <begin position="576"/>
        <end position="599"/>
    </location>
</feature>
<sequence>MGRLFQNDPTPPPSFYHYPGGYGGRAASVAISGAPVERPVANYYDMSAQTEPGKPKPVVFGPSQMMDYELEFAAIIGKPLAMRQRLNAVDADEHIFGFVLLNDWSARDVQILEMRPLGPFNSKNLGTSISPWVVTPGALEAFQARGPERAQPVASYLQDPEEKTYDVTMQVEILPRGQKHGAVTGTANVQSLYWSARQMIAHVVSAGSALRTGDLMATGTVSGPGAGSHGCLAEATQGGAVSVSVGDGMERRFLLDGDVVRMTAVAGGPDSGVGFGDAASQADDPDGRFESQPIGSAGHPEPCLATVSRKVTAPGERNPCVPPPSSLNPYNVTELPDFKIDMLREILDNPFFGRNIGACYYAAMLMPPTFIAIDSAMSDPRKLDMPMLRLHEFTRMAFPAPINESSPGQVVGWWWDSVVNQKDATENFISAIRDNCTYAICHTRGGIGDSDITGIGMLISTGMLIILAVIFAIPVLFRRTGANWPPTTEKHRTPSLADGATRSKRLVVRDALTGTLDDLFSAIIFFTLSVQVSSLVYRFWNNSIYDIYMAEVLSLIAATAGVMISAAYWRHNRIRLPLLVGSGVCALLTVILFSAEFYYQHDVMEAEGLLMERACLKHTIGGTNLNNLGGKRVHLPVCFALWCLTLLTSLFHLRWVRDRLPVRRSEARSGMRYFASRLAAASPLLFGIATLTWLCVLFYKTWMDMERAFGAVFVNTASDWGFGQFLALATWFPPILQCADLYLTGMTSALTKRLPWPWVAWLPGSASREEAPEASSARKIAGQNRKMVSYGVLGGVAVVVIALLTFGIPWVIAEYFPYKSLTAQRTGKPDVRTKSYKGRTALITGANGAFGSRAAKIFAHRDVETLILVDVMDTSGVKEQIEKELAEQGKSVPKILLWQIDMMSFKGCQELGRKARELKSLDHALLTAGILSFARRESPEGWETSVQVNYLSSALIGLLLLPVLKSSPGNPNPPVLTFVTTFGIYPSSFTMGVPSRGSYLKKLSNNSELMQPHQYGRSKGLLLYFARELAARVDETMTTAKGRKVTVNSADPGSAWTALTNPNQAKLIPRLIMNLGARDPQICATALVNGVSSPADAHGKIMQDFDTASYPPFMSRKSGREAQEQVWRETRAEFEAKVPEIKAVYEMLEK</sequence>
<dbReference type="InterPro" id="IPR002347">
    <property type="entry name" value="SDR_fam"/>
</dbReference>
<evidence type="ECO:0000256" key="5">
    <source>
        <dbReference type="SAM" id="Phobius"/>
    </source>
</evidence>
<keyword evidence="3" id="KW-0460">Magnesium</keyword>
<evidence type="ECO:0000256" key="3">
    <source>
        <dbReference type="PIRSR" id="PIRSR605959-3"/>
    </source>
</evidence>
<feature type="binding site" evidence="3">
    <location>
        <position position="71"/>
    </location>
    <ligand>
        <name>Ca(2+)</name>
        <dbReference type="ChEBI" id="CHEBI:29108"/>
    </ligand>
</feature>
<feature type="binding site" evidence="3">
    <location>
        <position position="69"/>
    </location>
    <ligand>
        <name>Ca(2+)</name>
        <dbReference type="ChEBI" id="CHEBI:29108"/>
    </ligand>
</feature>
<feature type="binding site" evidence="3">
    <location>
        <position position="127"/>
    </location>
    <ligand>
        <name>Mg(2+)</name>
        <dbReference type="ChEBI" id="CHEBI:18420"/>
    </ligand>
</feature>
<keyword evidence="5" id="KW-1133">Transmembrane helix</keyword>
<feature type="transmembrane region" description="Helical" evidence="5">
    <location>
        <begin position="454"/>
        <end position="477"/>
    </location>
</feature>
<dbReference type="Pfam" id="PF01557">
    <property type="entry name" value="FAA_hydrolase"/>
    <property type="match status" value="1"/>
</dbReference>
<dbReference type="GO" id="GO:1902000">
    <property type="term" value="P:homogentisate catabolic process"/>
    <property type="evidence" value="ECO:0007669"/>
    <property type="project" value="TreeGrafter"/>
</dbReference>
<keyword evidence="5" id="KW-0472">Membrane</keyword>
<dbReference type="InParanoid" id="A0A507B9R6"/>
<dbReference type="GO" id="GO:0046872">
    <property type="term" value="F:metal ion binding"/>
    <property type="evidence" value="ECO:0007669"/>
    <property type="project" value="UniProtKB-KW"/>
</dbReference>
<keyword evidence="3" id="KW-0479">Metal-binding</keyword>
<gene>
    <name evidence="7" type="ORF">E0L32_004002</name>
</gene>
<evidence type="ECO:0000313" key="7">
    <source>
        <dbReference type="EMBL" id="TPX16353.1"/>
    </source>
</evidence>
<dbReference type="Gene3D" id="3.90.850.10">
    <property type="entry name" value="Fumarylacetoacetase-like, C-terminal domain"/>
    <property type="match status" value="1"/>
</dbReference>
<feature type="domain" description="Fumarylacetoacetase-like C-terminal" evidence="6">
    <location>
        <begin position="17"/>
        <end position="264"/>
    </location>
</feature>
<proteinExistence type="inferred from homology"/>
<feature type="transmembrane region" description="Helical" evidence="5">
    <location>
        <begin position="519"/>
        <end position="540"/>
    </location>
</feature>
<feature type="transmembrane region" description="Helical" evidence="5">
    <location>
        <begin position="674"/>
        <end position="702"/>
    </location>
</feature>
<dbReference type="Gene3D" id="3.40.50.720">
    <property type="entry name" value="NAD(P)-binding Rossmann-like Domain"/>
    <property type="match status" value="1"/>
</dbReference>
<feature type="binding site" evidence="2">
    <location>
        <position position="110"/>
    </location>
    <ligand>
        <name>substrate</name>
    </ligand>
</feature>
<evidence type="ECO:0000256" key="4">
    <source>
        <dbReference type="SAM" id="MobiDB-lite"/>
    </source>
</evidence>
<dbReference type="STRING" id="1093900.A0A507B9R6"/>
<evidence type="ECO:0000256" key="1">
    <source>
        <dbReference type="ARBA" id="ARBA00010211"/>
    </source>
</evidence>
<reference evidence="7 8" key="1">
    <citation type="submission" date="2019-06" db="EMBL/GenBank/DDBJ databases">
        <title>Draft genome sequence of the filamentous fungus Phialemoniopsis curvata isolated from diesel fuel.</title>
        <authorList>
            <person name="Varaljay V.A."/>
            <person name="Lyon W.J."/>
            <person name="Crouch A.L."/>
            <person name="Drake C.E."/>
            <person name="Hollomon J.M."/>
            <person name="Nadeau L.J."/>
            <person name="Nunn H.S."/>
            <person name="Stevenson B.S."/>
            <person name="Bojanowski C.L."/>
            <person name="Crookes-Goodson W.J."/>
        </authorList>
    </citation>
    <scope>NUCLEOTIDE SEQUENCE [LARGE SCALE GENOMIC DNA]</scope>
    <source>
        <strain evidence="7 8">D216</strain>
    </source>
</reference>
<feature type="region of interest" description="Disordered" evidence="4">
    <location>
        <begin position="271"/>
        <end position="302"/>
    </location>
</feature>
<dbReference type="Pfam" id="PF00106">
    <property type="entry name" value="adh_short"/>
    <property type="match status" value="1"/>
</dbReference>